<evidence type="ECO:0000256" key="1">
    <source>
        <dbReference type="ARBA" id="ARBA00005656"/>
    </source>
</evidence>
<dbReference type="InterPro" id="IPR050500">
    <property type="entry name" value="Phos_Acetyltrans/Butyryltrans"/>
</dbReference>
<sequence length="322" mass="33592">MLNTNPKECPAHLLAQARQYAAVTTVVINPVNQVSLASARMAQDEGLIEPILVGDESRIRHEAETLGWDLAGVRLVHAADEAAAAQAGVALVSQGEADAIMKGHVHTDVLLRAVLNRAAGLRTDSRLSHVFYMTVPGSCKALCITDAVINVQPGVLDKLHIARNAIEFLHALGCDEPKVAVLSGTEEVSRSMPSSQDAAELVKLAAMGALPGAVVEGPLAFDNAVSREAAAIKGIAGRVPGEADILLVPNLESGNFLFKQMVYFMGATAAGLVLGARVPIILTSRADPPEARLASCALASIVHHNRQTPVAARAAAAARVTA</sequence>
<evidence type="ECO:0000259" key="4">
    <source>
        <dbReference type="Pfam" id="PF01515"/>
    </source>
</evidence>
<proteinExistence type="inferred from homology"/>
<dbReference type="SUPFAM" id="SSF53659">
    <property type="entry name" value="Isocitrate/Isopropylmalate dehydrogenase-like"/>
    <property type="match status" value="1"/>
</dbReference>
<dbReference type="InterPro" id="IPR002505">
    <property type="entry name" value="PTA_PTB"/>
</dbReference>
<dbReference type="Proteomes" id="UP000242757">
    <property type="component" value="Unassembled WGS sequence"/>
</dbReference>
<organism evidence="5 6">
    <name type="scientific">Oceanimonas doudoroffii</name>
    <dbReference type="NCBI Taxonomy" id="84158"/>
    <lineage>
        <taxon>Bacteria</taxon>
        <taxon>Pseudomonadati</taxon>
        <taxon>Pseudomonadota</taxon>
        <taxon>Gammaproteobacteria</taxon>
        <taxon>Aeromonadales</taxon>
        <taxon>Aeromonadaceae</taxon>
        <taxon>Oceanimonas</taxon>
    </lineage>
</organism>
<dbReference type="EC" id="2.3.1.8" evidence="5"/>
<evidence type="ECO:0000256" key="2">
    <source>
        <dbReference type="ARBA" id="ARBA00022679"/>
    </source>
</evidence>
<dbReference type="AlphaFoldDB" id="A0A233RJZ1"/>
<dbReference type="PANTHER" id="PTHR43356:SF2">
    <property type="entry name" value="PHOSPHATE ACETYLTRANSFERASE"/>
    <property type="match status" value="1"/>
</dbReference>
<dbReference type="Gene3D" id="3.40.718.10">
    <property type="entry name" value="Isopropylmalate Dehydrogenase"/>
    <property type="match status" value="1"/>
</dbReference>
<gene>
    <name evidence="5" type="ORF">B6S08_09545</name>
</gene>
<dbReference type="Pfam" id="PF01515">
    <property type="entry name" value="PTA_PTB"/>
    <property type="match status" value="1"/>
</dbReference>
<dbReference type="EMBL" id="NBIM01000001">
    <property type="protein sequence ID" value="OXY83701.1"/>
    <property type="molecule type" value="Genomic_DNA"/>
</dbReference>
<keyword evidence="6" id="KW-1185">Reference proteome</keyword>
<evidence type="ECO:0000256" key="3">
    <source>
        <dbReference type="ARBA" id="ARBA00023315"/>
    </source>
</evidence>
<dbReference type="OrthoDB" id="9774179at2"/>
<feature type="domain" description="Phosphate acetyl/butaryl transferase" evidence="4">
    <location>
        <begin position="85"/>
        <end position="294"/>
    </location>
</feature>
<name>A0A233RJZ1_9GAMM</name>
<evidence type="ECO:0000313" key="5">
    <source>
        <dbReference type="EMBL" id="OXY83701.1"/>
    </source>
</evidence>
<keyword evidence="3 5" id="KW-0012">Acyltransferase</keyword>
<accession>A0A233RJZ1</accession>
<dbReference type="RefSeq" id="WP_094200474.1">
    <property type="nucleotide sequence ID" value="NZ_NBIM01000001.1"/>
</dbReference>
<dbReference type="GO" id="GO:0008959">
    <property type="term" value="F:phosphate acetyltransferase activity"/>
    <property type="evidence" value="ECO:0007669"/>
    <property type="project" value="UniProtKB-EC"/>
</dbReference>
<keyword evidence="2 5" id="KW-0808">Transferase</keyword>
<evidence type="ECO:0000313" key="6">
    <source>
        <dbReference type="Proteomes" id="UP000242757"/>
    </source>
</evidence>
<dbReference type="PIRSF" id="PIRSF000428">
    <property type="entry name" value="P_Ac_trans"/>
    <property type="match status" value="1"/>
</dbReference>
<protein>
    <submittedName>
        <fullName evidence="5">Phosphate acetyltransferase</fullName>
        <ecNumber evidence="5">2.3.1.8</ecNumber>
    </submittedName>
</protein>
<reference evidence="5 6" key="1">
    <citation type="submission" date="2017-08" db="EMBL/GenBank/DDBJ databases">
        <title>A Genome Sequence of Oceanimonas doudoroffii ATCC 27123T.</title>
        <authorList>
            <person name="Brennan M.A."/>
            <person name="Maclea K.S."/>
            <person name="Mcclelland W.D."/>
            <person name="Trachtenberg A.M."/>
        </authorList>
    </citation>
    <scope>NUCLEOTIDE SEQUENCE [LARGE SCALE GENOMIC DNA]</scope>
    <source>
        <strain evidence="5 6">ATCC 27123</strain>
    </source>
</reference>
<dbReference type="PANTHER" id="PTHR43356">
    <property type="entry name" value="PHOSPHATE ACETYLTRANSFERASE"/>
    <property type="match status" value="1"/>
</dbReference>
<comment type="caution">
    <text evidence="5">The sequence shown here is derived from an EMBL/GenBank/DDBJ whole genome shotgun (WGS) entry which is preliminary data.</text>
</comment>
<dbReference type="NCBIfam" id="NF006045">
    <property type="entry name" value="PRK08190.1"/>
    <property type="match status" value="1"/>
</dbReference>
<dbReference type="InterPro" id="IPR012147">
    <property type="entry name" value="P_Ac_Bu_trans"/>
</dbReference>
<comment type="similarity">
    <text evidence="1">Belongs to the phosphate acetyltransferase and butyryltransferase family.</text>
</comment>